<accession>A0A2G5NVC4</accession>
<evidence type="ECO:0000256" key="2">
    <source>
        <dbReference type="SAM" id="Phobius"/>
    </source>
</evidence>
<feature type="coiled-coil region" evidence="1">
    <location>
        <begin position="175"/>
        <end position="247"/>
    </location>
</feature>
<keyword evidence="2" id="KW-1133">Transmembrane helix</keyword>
<comment type="caution">
    <text evidence="4">The sequence shown here is derived from an EMBL/GenBank/DDBJ whole genome shotgun (WGS) entry which is preliminary data.</text>
</comment>
<sequence length="974" mass="114551">MKIRSLEIYGYGRLEHRKFDIHSDFVQIYGENETGKSTMQAFIHALLFGFPKDGEYEPRLEPRFSPQYGGKMTLELQSGEIVTIERNYVHQKEEAIILLDGKQKDVHWLNQLLNHISKETYKNIFSFDVLGLQEVHRKLTEDKLQAYLLQAGAFGSTEFTQMTEHIKQEKSRLLNDDVSGEINKATEALQVLESQIRQKDLLFETYDTLLSEQDKLTRESAEYKTHLKELNQVLQRKQREIAFHDQAKEWKALEHKLNITPPTFPEQGIDRFEALKKQQHQVNRDLQLRQERLNQLTVENSTIQLLENTVIEQSNDLLKQEQSYRNYQSDLSHHSKMIDQLTNEQATLMKDIGWEEYHLVDAGPSVNEQASLTINQLEKDSLEKSQIDREINFVKDTIAKKEQALHDLEHVKVHDERFEKSLQLEKSKTDLIDKTKLYDTMKEEAATFEARQLKQYKLQQGSLLLMMLLFIGGAIYSFLIPQYILLSVFCVLAVITIVMLMMNKKPDLHFNQSLAQEVTDLNHKVKDLQDNFDLSFDLEEQRLIRQRMSEGKREIAREKNRYHQLNHSLQDINKRIEQSTSTLQNIRVKLNLPEDYLVTRLTLAIKQINKINALAIELETLNSKHKVTEQHILQFNETFNRFRQTVPVDLNIDSLFHDLKTMQTKDEKNKFQFNKNNDQIALLNKEIAIMQEQLLQFNKELKTLFDEAKVSNEPEYYAQEKIFNDYHRDLAQFDKLSRSLTDQGFSYDDNTALSYVTTIDLVAQQNAIEAHIEQLKRDLAQVNERLTVIHEQMETIESDDSLSRLKYELQIKKNQLNTLIYDFTAVNYIETLIDAHIEAVKEKRLPYVISDATEIFKYLTEDRYIQVLYKDQHLVVKASDGQVYHPTELSQSTKEILYIALRLSLIQSLNKYYPFPIIIDDAFVHFDRTRRERILEYMMKLKSNQIIYYTCNRSTVVTNKNTITLERINKEVKK</sequence>
<keyword evidence="5" id="KW-1185">Reference proteome</keyword>
<feature type="transmembrane region" description="Helical" evidence="2">
    <location>
        <begin position="484"/>
        <end position="502"/>
    </location>
</feature>
<reference evidence="4 5" key="1">
    <citation type="journal article" date="2018" name="Front. Microbiol.">
        <title>Description and Comparative Genomics of Macrococcus caseolyticus subsp. hominis subsp. nov., Macrococcus goetzii sp. nov., Macrococcus epidermidis sp. nov., and Macrococcus bohemicus sp. nov., Novel Macrococci From Human Clinical Material With Virulence Potential and Suspected Uptake of Foreign DNA by Natural Transformation.</title>
        <authorList>
            <person name="Maslanova I."/>
            <person name="Wertheimer Z."/>
            <person name="Sedlacek I."/>
            <person name="Svec P."/>
            <person name="Indrakova A."/>
            <person name="Kovarovic V."/>
            <person name="Schumann P."/>
            <person name="Sproer C."/>
            <person name="Kralova S."/>
            <person name="Sedo O."/>
            <person name="Kristofova L."/>
            <person name="Vrbovska V."/>
            <person name="Fuzik T."/>
            <person name="Petras P."/>
            <person name="Zdrahal Z."/>
            <person name="Ruzickova V."/>
            <person name="Doskar J."/>
            <person name="Pantucek R."/>
        </authorList>
    </citation>
    <scope>NUCLEOTIDE SEQUENCE [LARGE SCALE GENOMIC DNA]</scope>
    <source>
        <strain evidence="4 5">CCM 4927</strain>
    </source>
</reference>
<gene>
    <name evidence="4" type="ORF">BFS35_011945</name>
</gene>
<name>A0A2G5NVC4_9STAP</name>
<dbReference type="PANTHER" id="PTHR41259">
    <property type="entry name" value="DOUBLE-STRAND BREAK REPAIR RAD50 ATPASE, PUTATIVE-RELATED"/>
    <property type="match status" value="1"/>
</dbReference>
<dbReference type="SUPFAM" id="SSF52540">
    <property type="entry name" value="P-loop containing nucleoside triphosphate hydrolases"/>
    <property type="match status" value="1"/>
</dbReference>
<feature type="transmembrane region" description="Helical" evidence="2">
    <location>
        <begin position="461"/>
        <end position="478"/>
    </location>
</feature>
<keyword evidence="1" id="KW-0175">Coiled coil</keyword>
<keyword evidence="2" id="KW-0472">Membrane</keyword>
<dbReference type="AlphaFoldDB" id="A0A2G5NVC4"/>
<dbReference type="EMBL" id="MJBI02000008">
    <property type="protein sequence ID" value="RAI79435.1"/>
    <property type="molecule type" value="Genomic_DNA"/>
</dbReference>
<dbReference type="Pfam" id="PF13514">
    <property type="entry name" value="AAA_27"/>
    <property type="match status" value="1"/>
</dbReference>
<feature type="domain" description="YhaN AAA" evidence="3">
    <location>
        <begin position="1"/>
        <end position="201"/>
    </location>
</feature>
<keyword evidence="2" id="KW-0812">Transmembrane</keyword>
<feature type="coiled-coil region" evidence="1">
    <location>
        <begin position="673"/>
        <end position="707"/>
    </location>
</feature>
<dbReference type="InterPro" id="IPR038734">
    <property type="entry name" value="YhaN_AAA"/>
</dbReference>
<evidence type="ECO:0000259" key="3">
    <source>
        <dbReference type="Pfam" id="PF13514"/>
    </source>
</evidence>
<evidence type="ECO:0000256" key="1">
    <source>
        <dbReference type="SAM" id="Coils"/>
    </source>
</evidence>
<organism evidence="4 5">
    <name type="scientific">Macrococcoides goetzii</name>
    <dbReference type="NCBI Taxonomy" id="1891097"/>
    <lineage>
        <taxon>Bacteria</taxon>
        <taxon>Bacillati</taxon>
        <taxon>Bacillota</taxon>
        <taxon>Bacilli</taxon>
        <taxon>Bacillales</taxon>
        <taxon>Staphylococcaceae</taxon>
        <taxon>Macrococcoides</taxon>
    </lineage>
</organism>
<feature type="coiled-coil region" evidence="1">
    <location>
        <begin position="555"/>
        <end position="589"/>
    </location>
</feature>
<evidence type="ECO:0000313" key="5">
    <source>
        <dbReference type="Proteomes" id="UP000229523"/>
    </source>
</evidence>
<dbReference type="RefSeq" id="WP_099576680.1">
    <property type="nucleotide sequence ID" value="NZ_MJBI02000008.1"/>
</dbReference>
<dbReference type="Proteomes" id="UP000229523">
    <property type="component" value="Unassembled WGS sequence"/>
</dbReference>
<dbReference type="InterPro" id="IPR027417">
    <property type="entry name" value="P-loop_NTPase"/>
</dbReference>
<dbReference type="PANTHER" id="PTHR41259:SF1">
    <property type="entry name" value="DOUBLE-STRAND BREAK REPAIR RAD50 ATPASE, PUTATIVE-RELATED"/>
    <property type="match status" value="1"/>
</dbReference>
<feature type="coiled-coil region" evidence="1">
    <location>
        <begin position="765"/>
        <end position="792"/>
    </location>
</feature>
<protein>
    <recommendedName>
        <fullName evidence="3">YhaN AAA domain-containing protein</fullName>
    </recommendedName>
</protein>
<dbReference type="Gene3D" id="3.40.50.300">
    <property type="entry name" value="P-loop containing nucleotide triphosphate hydrolases"/>
    <property type="match status" value="2"/>
</dbReference>
<proteinExistence type="predicted"/>
<evidence type="ECO:0000313" key="4">
    <source>
        <dbReference type="EMBL" id="RAI79435.1"/>
    </source>
</evidence>